<feature type="compositionally biased region" description="Polar residues" evidence="8">
    <location>
        <begin position="22"/>
        <end position="31"/>
    </location>
</feature>
<evidence type="ECO:0000256" key="6">
    <source>
        <dbReference type="ARBA" id="ARBA00059181"/>
    </source>
</evidence>
<dbReference type="Pfam" id="PF04054">
    <property type="entry name" value="Not1"/>
    <property type="match status" value="1"/>
</dbReference>
<dbReference type="Gene3D" id="1.25.40.180">
    <property type="match status" value="1"/>
</dbReference>
<dbReference type="RefSeq" id="XP_018230392.1">
    <property type="nucleotide sequence ID" value="XM_018373225.1"/>
</dbReference>
<dbReference type="Gene3D" id="1.25.40.800">
    <property type="match status" value="1"/>
</dbReference>
<keyword evidence="3" id="KW-0805">Transcription regulation</keyword>
<feature type="region of interest" description="Disordered" evidence="8">
    <location>
        <begin position="1107"/>
        <end position="1128"/>
    </location>
</feature>
<dbReference type="VEuPathDB" id="FungiDB:T551_00961"/>
<dbReference type="InterPro" id="IPR040398">
    <property type="entry name" value="Not1"/>
</dbReference>
<dbReference type="PANTHER" id="PTHR13162:SF8">
    <property type="entry name" value="CCR4-NOT TRANSCRIPTION COMPLEX SUBUNIT 1"/>
    <property type="match status" value="1"/>
</dbReference>
<evidence type="ECO:0000256" key="7">
    <source>
        <dbReference type="ARBA" id="ARBA00074459"/>
    </source>
</evidence>
<dbReference type="InterPro" id="IPR038535">
    <property type="entry name" value="CNOT1_TTP_bind_sf"/>
</dbReference>
<dbReference type="eggNOG" id="KOG1831">
    <property type="taxonomic scope" value="Eukaryota"/>
</dbReference>
<dbReference type="FunFam" id="1.25.40.180:FF:000012">
    <property type="entry name" value="Ccr4-Not transcription complex subunit"/>
    <property type="match status" value="1"/>
</dbReference>
<dbReference type="GO" id="GO:0030015">
    <property type="term" value="C:CCR4-NOT core complex"/>
    <property type="evidence" value="ECO:0007669"/>
    <property type="project" value="EnsemblFungi"/>
</dbReference>
<evidence type="ECO:0000256" key="3">
    <source>
        <dbReference type="ARBA" id="ARBA00023015"/>
    </source>
</evidence>
<accession>A0A0W4ZTM1</accession>
<dbReference type="InterPro" id="IPR007196">
    <property type="entry name" value="CCR4-Not_Not1_C"/>
</dbReference>
<dbReference type="Pfam" id="PF16415">
    <property type="entry name" value="CNOT1_CAF1_bind"/>
    <property type="match status" value="1"/>
</dbReference>
<dbReference type="GeneID" id="28939480"/>
<evidence type="ECO:0000256" key="1">
    <source>
        <dbReference type="ARBA" id="ARBA00004123"/>
    </source>
</evidence>
<dbReference type="Pfam" id="PF16417">
    <property type="entry name" value="CNOT1_TTP_bind"/>
    <property type="match status" value="1"/>
</dbReference>
<comment type="caution">
    <text evidence="15">The sequence shown here is derived from an EMBL/GenBank/DDBJ whole genome shotgun (WGS) entry which is preliminary data.</text>
</comment>
<dbReference type="GO" id="GO:0000289">
    <property type="term" value="P:nuclear-transcribed mRNA poly(A) tail shortening"/>
    <property type="evidence" value="ECO:0007669"/>
    <property type="project" value="EnsemblFungi"/>
</dbReference>
<dbReference type="InterPro" id="IPR032194">
    <property type="entry name" value="CNOT1_HEAT"/>
</dbReference>
<dbReference type="Proteomes" id="UP000053447">
    <property type="component" value="Unassembled WGS sequence"/>
</dbReference>
<dbReference type="EMBL" id="LFWA01000004">
    <property type="protein sequence ID" value="KTW31700.1"/>
    <property type="molecule type" value="Genomic_DNA"/>
</dbReference>
<proteinExistence type="predicted"/>
<dbReference type="GO" id="GO:0017148">
    <property type="term" value="P:negative regulation of translation"/>
    <property type="evidence" value="ECO:0007669"/>
    <property type="project" value="InterPro"/>
</dbReference>
<gene>
    <name evidence="15" type="ORF">T551_00961</name>
</gene>
<dbReference type="Gene3D" id="1.25.40.840">
    <property type="entry name" value="CCR4-NOT transcription complex subunit 1 TTP binding domain"/>
    <property type="match status" value="1"/>
</dbReference>
<keyword evidence="2" id="KW-0678">Repressor</keyword>
<dbReference type="Pfam" id="PF25097">
    <property type="entry name" value="ARM_Cnot1"/>
    <property type="match status" value="1"/>
</dbReference>
<reference evidence="16" key="1">
    <citation type="journal article" date="2016" name="Nat. Commun.">
        <title>Genome analysis of three Pneumocystis species reveals adaptation mechanisms to life exclusively in mammalian hosts.</title>
        <authorList>
            <person name="Ma L."/>
            <person name="Chen Z."/>
            <person name="Huang D.W."/>
            <person name="Kutty G."/>
            <person name="Ishihara M."/>
            <person name="Wang H."/>
            <person name="Abouelleil A."/>
            <person name="Bishop L."/>
            <person name="Davey E."/>
            <person name="Deng R."/>
            <person name="Deng X."/>
            <person name="Fan L."/>
            <person name="Fantoni G."/>
            <person name="Fitzgerald M."/>
            <person name="Gogineni E."/>
            <person name="Goldberg J.M."/>
            <person name="Handley G."/>
            <person name="Hu X."/>
            <person name="Huber C."/>
            <person name="Jiao X."/>
            <person name="Jones K."/>
            <person name="Levin J.Z."/>
            <person name="Liu Y."/>
            <person name="Macdonald P."/>
            <person name="Melnikov A."/>
            <person name="Raley C."/>
            <person name="Sassi M."/>
            <person name="Sherman B.T."/>
            <person name="Song X."/>
            <person name="Sykes S."/>
            <person name="Tran B."/>
            <person name="Walsh L."/>
            <person name="Xia Y."/>
            <person name="Yang J."/>
            <person name="Young S."/>
            <person name="Zeng Q."/>
            <person name="Zheng X."/>
            <person name="Stephens R."/>
            <person name="Nusbaum C."/>
            <person name="Birren B.W."/>
            <person name="Azadi P."/>
            <person name="Lempicki R.A."/>
            <person name="Cuomo C.A."/>
            <person name="Kovacs J.A."/>
        </authorList>
    </citation>
    <scope>NUCLEOTIDE SEQUENCE [LARGE SCALE GENOMIC DNA]</scope>
    <source>
        <strain evidence="16">RU7</strain>
    </source>
</reference>
<keyword evidence="4" id="KW-0804">Transcription</keyword>
<dbReference type="Pfam" id="PF16418">
    <property type="entry name" value="CNOT1_HEAT"/>
    <property type="match status" value="1"/>
</dbReference>
<dbReference type="STRING" id="1408657.A0A0W4ZTM1"/>
<dbReference type="InterPro" id="IPR032191">
    <property type="entry name" value="CNOT1_CAF1_bind"/>
</dbReference>
<comment type="function">
    <text evidence="6">Acts as a component of the CCR4-NOT core complex, which in the nucleus seems to be a general transcription factor, and in the cytoplasm the major mRNA deadenylase involved in mRNA turnover. The NOT protein subcomplex negatively regulates the basal and activated transcription of many genes. Preferentially affects TC-type TATA element-dependent transcription. Could directly or indirectly inhibit component(s) of the general transcription machinery.</text>
</comment>
<feature type="domain" description="CCR4-NOT transcription complex subunit 1-like NOT1 connector" evidence="14">
    <location>
        <begin position="1419"/>
        <end position="1604"/>
    </location>
</feature>
<keyword evidence="5" id="KW-0539">Nucleus</keyword>
<keyword evidence="16" id="KW-1185">Reference proteome</keyword>
<feature type="region of interest" description="Disordered" evidence="8">
    <location>
        <begin position="1"/>
        <end position="31"/>
    </location>
</feature>
<dbReference type="GO" id="GO:0000932">
    <property type="term" value="C:P-body"/>
    <property type="evidence" value="ECO:0007669"/>
    <property type="project" value="TreeGrafter"/>
</dbReference>
<evidence type="ECO:0000256" key="8">
    <source>
        <dbReference type="SAM" id="MobiDB-lite"/>
    </source>
</evidence>
<evidence type="ECO:0000313" key="16">
    <source>
        <dbReference type="Proteomes" id="UP000053447"/>
    </source>
</evidence>
<dbReference type="GO" id="GO:0060090">
    <property type="term" value="F:molecular adaptor activity"/>
    <property type="evidence" value="ECO:0007669"/>
    <property type="project" value="TreeGrafter"/>
</dbReference>
<evidence type="ECO:0000313" key="15">
    <source>
        <dbReference type="EMBL" id="KTW31700.1"/>
    </source>
</evidence>
<dbReference type="OrthoDB" id="1933107at2759"/>
<evidence type="ECO:0000259" key="9">
    <source>
        <dbReference type="Pfam" id="PF04054"/>
    </source>
</evidence>
<dbReference type="CDD" id="cd20710">
    <property type="entry name" value="NOT1_connector"/>
    <property type="match status" value="1"/>
</dbReference>
<feature type="compositionally biased region" description="Basic and acidic residues" evidence="8">
    <location>
        <begin position="1107"/>
        <end position="1116"/>
    </location>
</feature>
<evidence type="ECO:0000259" key="14">
    <source>
        <dbReference type="Pfam" id="PF25097"/>
    </source>
</evidence>
<evidence type="ECO:0000259" key="13">
    <source>
        <dbReference type="Pfam" id="PF16418"/>
    </source>
</evidence>
<dbReference type="InterPro" id="IPR055454">
    <property type="entry name" value="CNOT1-like_NOT1_connector"/>
</dbReference>
<feature type="domain" description="CCR4-NOT transcription complex subunit 1" evidence="10">
    <location>
        <begin position="1169"/>
        <end position="1311"/>
    </location>
</feature>
<dbReference type="InterPro" id="IPR024557">
    <property type="entry name" value="CNOT1_dom_4"/>
</dbReference>
<feature type="domain" description="CCR4-NOT transcription complex subunit 1 HEAT repeat" evidence="13">
    <location>
        <begin position="505"/>
        <end position="649"/>
    </location>
</feature>
<evidence type="ECO:0000256" key="5">
    <source>
        <dbReference type="ARBA" id="ARBA00023242"/>
    </source>
</evidence>
<evidence type="ECO:0000259" key="11">
    <source>
        <dbReference type="Pfam" id="PF16415"/>
    </source>
</evidence>
<evidence type="ECO:0000259" key="12">
    <source>
        <dbReference type="Pfam" id="PF16417"/>
    </source>
</evidence>
<protein>
    <recommendedName>
        <fullName evidence="7">General negative regulator of transcription subunit 1</fullName>
    </recommendedName>
</protein>
<evidence type="ECO:0000256" key="4">
    <source>
        <dbReference type="ARBA" id="ARBA00023163"/>
    </source>
</evidence>
<name>A0A0W4ZTM1_PNEJ7</name>
<dbReference type="GO" id="GO:0005634">
    <property type="term" value="C:nucleus"/>
    <property type="evidence" value="ECO:0007669"/>
    <property type="project" value="UniProtKB-SubCell"/>
</dbReference>
<sequence length="2149" mass="246657">MSQEQAATGRGSIRPVRRGSPPTGQSSPQGISSLQTIVRVQVFFLLSTLTKDNYDTTVMQLKDLYQENGPDIYLHLLRRLIQYNVGTILGLTRTHENPATYRLLSEEIQMLSTTPTASHQFGSAISGAVSGIFNDFDIDKFCQYFDLDAFQKSVLASSLLLSSKKDVQGKENRSFPSFLEQFANRLALDILAENVYGVIEIIENQKYRSKLTSVEMVSFLNQYLPENSTFTLTSHQKFLLDTVIREQYSDQEIPLTVTEALERHLKLDNTLQMIIDVLKNIDLDVIGFEESLKKLFHQNRILENMSLDEVSNMISDVLFIISTPSFLLHWEPEIFGKLISEIVFDLNPEDVIKGLDKPLLPTKDYFRLGTFFKGVFGIAKNDKLQFPLKFLWTSWKYPRSQLQMLHFLSLIPRDSFDLLSYPCQKTLIVENFQNASPTVKALAVSLEYQIWNCLDMIKTVIMLFDNPKSSENASTFLNKISQLTPELVFLGSVQKQKPWSTEHTKLIDKGFDTFFSRYVNNQLVFIRLWQVNPEYMGNSFIRLHLKNPACINQILNIAQDLKIRDSLLKLRPYSFSIDLAVSASKLHYLNLEKWLQDNINENHDFFIRTCLDYLNLKSSSESNQQFSNTSSTMTRLRIETVADFLRVLMNNSMSAANSELFRSVQTICLQVYPRLMNIGQGRDEIITSNNETNTFSRDVEQEQETYYQRLYKGDLSISDCIVLLQKLKISENPRDQDLFACMLHSLFDEYRFFPEYPSNALAITAILFGSLIQYQLLSYIPLGIALRYVLDAIQQPPNSNMFNFGVQALIQFQSRIAEWPQYSSHILRVTHLQIFHPELVQNIRNSLGTGRHVNLSGSSNLITESNQVQQYLPFTSLRLNKPLRDASFFEDPSESIQDKILFIINNMSHGNLDQKAEELRECLLEQYYSWFAKHLVVKRASTEPNYHSLYLQLLNVLNINLLKQQILHETYANIIILLNSEKTALSTMERSLLKNLGSWLGGMTLSQNKPIKHNNIAFKELLLEGYDSKRLIVVLPFTCKVLEQAANSKVFKPPNAWIMGILRLLVELYESADIKLNLKFEIEVLCKKLDIEMKSLESTSLLKARTPKTEAEKVNESDPYTQTQERPKKAIAETTYSHSNLMDTSFVIPNLSNHLVINQNVTMFMNATSLKRVLQIAIDRAIREIIGPVVERSVTIAGISTKELITKDFATDPNEEKMKNAAHIMVQNLASSLALVTCREALRISITTNLRNILLQNGINNQQFPEQAAMVIVSDNLDLACSIIGKTAMERAIPEINENLSVAIMNRKRHKESRSRHPFLDPSVQRVPLSLPDPLRLKPHGLTAQQLAMYEEFSRIPKTASQAISIYAHEEPTHQVDITPDNNIYGIDSEMPHQRNTGAFNLPALINQTVEKLTIIILELEKILSETNFQYLTDVPLDHDIYKLLKQICNSTAQLKASIKDDIILVCAQRVLQLLFKGNGSILMIETLSVLLEKFSEQSPKTAKDVEFWLIYSDDKRKFDTNVMTILIKVGLITLSELDIQLARQIMKQNNTVIEFTASLIKKVVLSIPNFNFRANFTNCLDAFEILSRKTDAPQSITELFQFLHALNLEKTKVNTLPPINEPSLQEQLAYIFAEWIRLLTHPASNEKTYVAFILQLQHEKIITDEQLSYTFFRVAIDLSINNFMKLENYGSSNNPSYLPIDSLAKLIVLLIKYCSNEKDDKPKVLLRVKYFSSILSIIALVFTNYYETFGGNFHQKPFYKLFANILYEFNNESYFSDIQYSILEALSETFLALQPLHFPKFTFAWITLISHRCFMPSLLLLADYKGYPIYNKIIITLLEFISPLLEETELHDTTRVLYKGTLRLLLVLLHDFPTFLADYHASFCSIIPSNCIQLRNLILSASPKTIRLPDPFQPGLKVDRLPESTQNPIVRTDIDSILKEFGLKDKINSYLSGEKVDDITIDIINKLRTSDDNIFKESKSKNRINIPFINSLVLYIGMKTIEDFQLQNNGGPFVFSPTSASMTLFTKLHNDLDFEGRYYFLEAITNQLRYPNSHTYYFSSALLSLFENSTDDDNIVKEQITRILLERFICNRPHPWGLLITFIELLKNSYYNFWSLPFIKSMPEIESWFNSLFSHINKNIDNGDSTPK</sequence>
<feature type="domain" description="CCR4-Not complex component Not1 C-terminal" evidence="9">
    <location>
        <begin position="1772"/>
        <end position="2133"/>
    </location>
</feature>
<organism evidence="15 16">
    <name type="scientific">Pneumocystis jirovecii (strain RU7)</name>
    <name type="common">Human pneumocystis pneumonia agent</name>
    <dbReference type="NCBI Taxonomy" id="1408657"/>
    <lineage>
        <taxon>Eukaryota</taxon>
        <taxon>Fungi</taxon>
        <taxon>Dikarya</taxon>
        <taxon>Ascomycota</taxon>
        <taxon>Taphrinomycotina</taxon>
        <taxon>Pneumocystomycetes</taxon>
        <taxon>Pneumocystaceae</taxon>
        <taxon>Pneumocystis</taxon>
    </lineage>
</organism>
<evidence type="ECO:0000256" key="2">
    <source>
        <dbReference type="ARBA" id="ARBA00022491"/>
    </source>
</evidence>
<evidence type="ECO:0000259" key="10">
    <source>
        <dbReference type="Pfam" id="PF12842"/>
    </source>
</evidence>
<dbReference type="InterPro" id="IPR032193">
    <property type="entry name" value="CNOT1_TTP_bind"/>
</dbReference>
<comment type="subcellular location">
    <subcellularLocation>
        <location evidence="1">Nucleus</location>
    </subcellularLocation>
</comment>
<dbReference type="Gene3D" id="1.25.40.790">
    <property type="match status" value="1"/>
</dbReference>
<feature type="domain" description="CCR4-NOT transcription complex subunit 1 CAF1-binding" evidence="11">
    <location>
        <begin position="889"/>
        <end position="1110"/>
    </location>
</feature>
<dbReference type="Pfam" id="PF12842">
    <property type="entry name" value="DUF3819"/>
    <property type="match status" value="1"/>
</dbReference>
<feature type="domain" description="CCR4-NOT transcription complex subunit 1 TTP binding" evidence="12">
    <location>
        <begin position="689"/>
        <end position="847"/>
    </location>
</feature>
<dbReference type="PANTHER" id="PTHR13162">
    <property type="entry name" value="CCR4-NOT TRANSCRIPTION COMPLEX"/>
    <property type="match status" value="1"/>
</dbReference>